<reference evidence="1 2" key="1">
    <citation type="journal article" date="2012" name="J. Bacteriol.">
        <title>Genome Sequence of Galbibacter marinum Type Strain ck-I2-15.</title>
        <authorList>
            <person name="Lai Q."/>
            <person name="Li C."/>
            <person name="Shao Z."/>
        </authorList>
    </citation>
    <scope>NUCLEOTIDE SEQUENCE [LARGE SCALE GENOMIC DNA]</scope>
    <source>
        <strain evidence="2">ck-I2-15</strain>
    </source>
</reference>
<organism evidence="1 2">
    <name type="scientific">Galbibacter marinus</name>
    <dbReference type="NCBI Taxonomy" id="555500"/>
    <lineage>
        <taxon>Bacteria</taxon>
        <taxon>Pseudomonadati</taxon>
        <taxon>Bacteroidota</taxon>
        <taxon>Flavobacteriia</taxon>
        <taxon>Flavobacteriales</taxon>
        <taxon>Flavobacteriaceae</taxon>
        <taxon>Galbibacter</taxon>
    </lineage>
</organism>
<proteinExistence type="predicted"/>
<sequence length="325" mass="38785">MENTQLKIKELCPNQYLEIIKFYWEFDADPLEFRNTPKRVKTKYEIAQPELNNIIQSYSKLTFYFHCKNCNSFEFNEVNSQSAFNKLLREYNSPRDIFKCKHCKKLDYLEIQRKQEIDRQKTLLRLDKAVNEQRWKNLNSFQYKLLDHCISKNFKELQKHYWSKLGKDHYKKLFQELHSLAALDLILLETDTNNYYVIDYAVCHRLKENFAYNPPVKEKSTSTESKFDNIQSLKFKLPVNKRKKHPDDPTHTGATTFSERIIIEPGIEYSFALWERSNDNLYLVLVPTEEIYPSPKVSSLSVKPIHIQEGIRNFMDSINPNSIDW</sequence>
<keyword evidence="2" id="KW-1185">Reference proteome</keyword>
<gene>
    <name evidence="1" type="ORF">I215_15452</name>
</gene>
<evidence type="ECO:0000313" key="2">
    <source>
        <dbReference type="Proteomes" id="UP000007364"/>
    </source>
</evidence>
<dbReference type="OrthoDB" id="1331793at2"/>
<name>K2NYK9_9FLAO</name>
<dbReference type="RefSeq" id="WP_008992912.1">
    <property type="nucleotide sequence ID" value="NZ_AMSG01000048.1"/>
</dbReference>
<protein>
    <submittedName>
        <fullName evidence="1">Uncharacterized protein</fullName>
    </submittedName>
</protein>
<dbReference type="EMBL" id="AMSG01000048">
    <property type="protein sequence ID" value="EKF53858.1"/>
    <property type="molecule type" value="Genomic_DNA"/>
</dbReference>
<accession>K2NYK9</accession>
<comment type="caution">
    <text evidence="1">The sequence shown here is derived from an EMBL/GenBank/DDBJ whole genome shotgun (WGS) entry which is preliminary data.</text>
</comment>
<dbReference type="AlphaFoldDB" id="K2NYK9"/>
<dbReference type="eggNOG" id="ENOG5030JBY">
    <property type="taxonomic scope" value="Bacteria"/>
</dbReference>
<dbReference type="Proteomes" id="UP000007364">
    <property type="component" value="Unassembled WGS sequence"/>
</dbReference>
<evidence type="ECO:0000313" key="1">
    <source>
        <dbReference type="EMBL" id="EKF53858.1"/>
    </source>
</evidence>
<dbReference type="STRING" id="555500.I215_15452"/>